<dbReference type="Proteomes" id="UP000187406">
    <property type="component" value="Unassembled WGS sequence"/>
</dbReference>
<comment type="caution">
    <text evidence="1">The sequence shown here is derived from an EMBL/GenBank/DDBJ whole genome shotgun (WGS) entry which is preliminary data.</text>
</comment>
<dbReference type="InterPro" id="IPR040256">
    <property type="entry name" value="At4g02000-like"/>
</dbReference>
<proteinExistence type="predicted"/>
<name>A0A1Q3AZ28_CEPFO</name>
<dbReference type="AlphaFoldDB" id="A0A1Q3AZ28"/>
<feature type="non-terminal residue" evidence="1">
    <location>
        <position position="1"/>
    </location>
</feature>
<accession>A0A1Q3AZ28</accession>
<dbReference type="PANTHER" id="PTHR31286">
    <property type="entry name" value="GLYCINE-RICH CELL WALL STRUCTURAL PROTEIN 1.8-LIKE"/>
    <property type="match status" value="1"/>
</dbReference>
<dbReference type="InParanoid" id="A0A1Q3AZ28"/>
<dbReference type="OrthoDB" id="1304206at2759"/>
<keyword evidence="2" id="KW-1185">Reference proteome</keyword>
<evidence type="ECO:0000313" key="1">
    <source>
        <dbReference type="EMBL" id="GAV60793.1"/>
    </source>
</evidence>
<dbReference type="PANTHER" id="PTHR31286:SF180">
    <property type="entry name" value="OS10G0362600 PROTEIN"/>
    <property type="match status" value="1"/>
</dbReference>
<dbReference type="EMBL" id="BDDD01000168">
    <property type="protein sequence ID" value="GAV60793.1"/>
    <property type="molecule type" value="Genomic_DNA"/>
</dbReference>
<gene>
    <name evidence="1" type="ORF">CFOL_v3_04321</name>
</gene>
<organism evidence="1 2">
    <name type="scientific">Cephalotus follicularis</name>
    <name type="common">Albany pitcher plant</name>
    <dbReference type="NCBI Taxonomy" id="3775"/>
    <lineage>
        <taxon>Eukaryota</taxon>
        <taxon>Viridiplantae</taxon>
        <taxon>Streptophyta</taxon>
        <taxon>Embryophyta</taxon>
        <taxon>Tracheophyta</taxon>
        <taxon>Spermatophyta</taxon>
        <taxon>Magnoliopsida</taxon>
        <taxon>eudicotyledons</taxon>
        <taxon>Gunneridae</taxon>
        <taxon>Pentapetalae</taxon>
        <taxon>rosids</taxon>
        <taxon>fabids</taxon>
        <taxon>Oxalidales</taxon>
        <taxon>Cephalotaceae</taxon>
        <taxon>Cephalotus</taxon>
    </lineage>
</organism>
<sequence>WSRISRVFNGQSFLLLRWSSDSKRSDSPLATVWMRLPGLPLPLHNPSFFKAIGDSLGRYLCSDAYTTKLKNPRAARICLELDISKPLPSAFIAAFGELQFHQRILIESQTSYCTHCLLQGHLASSCRNRKGKCPLLAPIPASHSGKDCCGSVPSPMGSPIDPPLCQLMHSTGARQVLVEMPQWPLLSPTRPLFRLSLFWTLPEPSWLHLPRPTVPPTR</sequence>
<reference evidence="2" key="1">
    <citation type="submission" date="2016-04" db="EMBL/GenBank/DDBJ databases">
        <title>Cephalotus genome sequencing.</title>
        <authorList>
            <person name="Fukushima K."/>
            <person name="Hasebe M."/>
            <person name="Fang X."/>
        </authorList>
    </citation>
    <scope>NUCLEOTIDE SEQUENCE [LARGE SCALE GENOMIC DNA]</scope>
    <source>
        <strain evidence="2">cv. St1</strain>
    </source>
</reference>
<protein>
    <submittedName>
        <fullName evidence="1">DUF4283 domain-containing protein</fullName>
    </submittedName>
</protein>
<evidence type="ECO:0000313" key="2">
    <source>
        <dbReference type="Proteomes" id="UP000187406"/>
    </source>
</evidence>